<protein>
    <submittedName>
        <fullName evidence="4">Methyltransferase domain-containing protein</fullName>
    </submittedName>
</protein>
<name>A0A1N6UYF4_9EURY</name>
<dbReference type="OrthoDB" id="182741at2157"/>
<evidence type="ECO:0000313" key="4">
    <source>
        <dbReference type="EMBL" id="SIQ70637.1"/>
    </source>
</evidence>
<dbReference type="Pfam" id="PF13649">
    <property type="entry name" value="Methyltransf_25"/>
    <property type="match status" value="1"/>
</dbReference>
<gene>
    <name evidence="4" type="ORF">SAMN05421858_0146</name>
</gene>
<dbReference type="GO" id="GO:0008168">
    <property type="term" value="F:methyltransferase activity"/>
    <property type="evidence" value="ECO:0007669"/>
    <property type="project" value="UniProtKB-KW"/>
</dbReference>
<organism evidence="4 5">
    <name type="scientific">Haladaptatus litoreus</name>
    <dbReference type="NCBI Taxonomy" id="553468"/>
    <lineage>
        <taxon>Archaea</taxon>
        <taxon>Methanobacteriati</taxon>
        <taxon>Methanobacteriota</taxon>
        <taxon>Stenosarchaea group</taxon>
        <taxon>Halobacteria</taxon>
        <taxon>Halobacteriales</taxon>
        <taxon>Haladaptataceae</taxon>
        <taxon>Haladaptatus</taxon>
    </lineage>
</organism>
<dbReference type="Gene3D" id="3.40.50.150">
    <property type="entry name" value="Vaccinia Virus protein VP39"/>
    <property type="match status" value="1"/>
</dbReference>
<dbReference type="PANTHER" id="PTHR43861:SF1">
    <property type="entry name" value="TRANS-ACONITATE 2-METHYLTRANSFERASE"/>
    <property type="match status" value="1"/>
</dbReference>
<dbReference type="InterPro" id="IPR029063">
    <property type="entry name" value="SAM-dependent_MTases_sf"/>
</dbReference>
<evidence type="ECO:0000259" key="3">
    <source>
        <dbReference type="Pfam" id="PF13649"/>
    </source>
</evidence>
<dbReference type="SUPFAM" id="SSF53335">
    <property type="entry name" value="S-adenosyl-L-methionine-dependent methyltransferases"/>
    <property type="match status" value="1"/>
</dbReference>
<evidence type="ECO:0000313" key="5">
    <source>
        <dbReference type="Proteomes" id="UP000186914"/>
    </source>
</evidence>
<accession>A0A1N6UYF4</accession>
<evidence type="ECO:0000256" key="2">
    <source>
        <dbReference type="ARBA" id="ARBA00022679"/>
    </source>
</evidence>
<dbReference type="Proteomes" id="UP000186914">
    <property type="component" value="Unassembled WGS sequence"/>
</dbReference>
<dbReference type="AlphaFoldDB" id="A0A1N6UYF4"/>
<dbReference type="GO" id="GO:0032259">
    <property type="term" value="P:methylation"/>
    <property type="evidence" value="ECO:0007669"/>
    <property type="project" value="UniProtKB-KW"/>
</dbReference>
<keyword evidence="5" id="KW-1185">Reference proteome</keyword>
<evidence type="ECO:0000256" key="1">
    <source>
        <dbReference type="ARBA" id="ARBA00022603"/>
    </source>
</evidence>
<dbReference type="EMBL" id="FTNO01000001">
    <property type="protein sequence ID" value="SIQ70637.1"/>
    <property type="molecule type" value="Genomic_DNA"/>
</dbReference>
<dbReference type="RefSeq" id="WP_076427113.1">
    <property type="nucleotide sequence ID" value="NZ_FTNO01000001.1"/>
</dbReference>
<dbReference type="PANTHER" id="PTHR43861">
    <property type="entry name" value="TRANS-ACONITATE 2-METHYLTRANSFERASE-RELATED"/>
    <property type="match status" value="1"/>
</dbReference>
<feature type="domain" description="Methyltransferase" evidence="3">
    <location>
        <begin position="49"/>
        <end position="144"/>
    </location>
</feature>
<sequence length="226" mass="24658">MSQSRTTAAQQFYGRWARLYDFLASATPGLSQLRGRVTDELGLEPGDTVVEMGCGTGANFPHLRERVGPDGTVVGVDFTRGMLEQAQWRIEREGWDNVHLVQADAAAFELREEVDAVLATFVVGMLDDPYTTVDYWLDGISPGGGLALLDAGQSTHPYSWAVNQAFRGLVVASTPGRGKNFEEPPWNVLDDRVAEARRALSERAVETNDSEHALGVVRITGGRLPV</sequence>
<proteinExistence type="predicted"/>
<reference evidence="5" key="1">
    <citation type="submission" date="2017-01" db="EMBL/GenBank/DDBJ databases">
        <authorList>
            <person name="Varghese N."/>
            <person name="Submissions S."/>
        </authorList>
    </citation>
    <scope>NUCLEOTIDE SEQUENCE [LARGE SCALE GENOMIC DNA]</scope>
    <source>
        <strain evidence="5">CGMCC 1.7737</strain>
    </source>
</reference>
<dbReference type="InterPro" id="IPR041698">
    <property type="entry name" value="Methyltransf_25"/>
</dbReference>
<keyword evidence="1 4" id="KW-0489">Methyltransferase</keyword>
<keyword evidence="2 4" id="KW-0808">Transferase</keyword>
<dbReference type="CDD" id="cd02440">
    <property type="entry name" value="AdoMet_MTases"/>
    <property type="match status" value="1"/>
</dbReference>